<sequence>MKISNSSQQVQTEHLQEIKQIKKECLRLLTRRDHSRKEMQDKLAVKGYNLSQVSQVIDELTRQSWQDDTRYAESYARMRSHKGFGPVRIAFELRQQGIAADVVEKIVYSTPDDWAALLAQVYSKKYPRAGAIDSDERAKRFRFLLQRGFSSAMITDLFNHTLNP</sequence>
<dbReference type="Gene3D" id="1.10.10.10">
    <property type="entry name" value="Winged helix-like DNA-binding domain superfamily/Winged helix DNA-binding domain"/>
    <property type="match status" value="3"/>
</dbReference>
<comment type="function">
    <text evidence="5">Modulates RecA activity.</text>
</comment>
<dbReference type="Pfam" id="PF21982">
    <property type="entry name" value="RecX_HTH1"/>
    <property type="match status" value="1"/>
</dbReference>
<reference evidence="9 10" key="1">
    <citation type="journal article" date="2013" name="Genome Announc.">
        <title>Draft Genome Sequence of the Methanotrophic Gammaproteobacterium Methyloglobulus morosus DSM 22980 Strain KoM1.</title>
        <authorList>
            <person name="Poehlein A."/>
            <person name="Deutzmann J.S."/>
            <person name="Daniel R."/>
            <person name="Simeonova D.D."/>
        </authorList>
    </citation>
    <scope>NUCLEOTIDE SEQUENCE [LARGE SCALE GENOMIC DNA]</scope>
    <source>
        <strain evidence="9 10">KoM1</strain>
    </source>
</reference>
<accession>V5BVR9</accession>
<dbReference type="AlphaFoldDB" id="V5BVR9"/>
<comment type="similarity">
    <text evidence="2 5">Belongs to the RecX family.</text>
</comment>
<dbReference type="Pfam" id="PF02631">
    <property type="entry name" value="RecX_HTH2"/>
    <property type="match status" value="1"/>
</dbReference>
<feature type="domain" description="RecX second three-helical" evidence="6">
    <location>
        <begin position="67"/>
        <end position="105"/>
    </location>
</feature>
<dbReference type="PANTHER" id="PTHR33602:SF1">
    <property type="entry name" value="REGULATORY PROTEIN RECX FAMILY PROTEIN"/>
    <property type="match status" value="1"/>
</dbReference>
<dbReference type="eggNOG" id="COG2137">
    <property type="taxonomic scope" value="Bacteria"/>
</dbReference>
<feature type="domain" description="RecX first three-helical" evidence="8">
    <location>
        <begin position="25"/>
        <end position="60"/>
    </location>
</feature>
<evidence type="ECO:0000259" key="8">
    <source>
        <dbReference type="Pfam" id="PF21982"/>
    </source>
</evidence>
<evidence type="ECO:0000313" key="10">
    <source>
        <dbReference type="Proteomes" id="UP000017842"/>
    </source>
</evidence>
<dbReference type="EMBL" id="AYLO01000076">
    <property type="protein sequence ID" value="ESS71974.1"/>
    <property type="molecule type" value="Genomic_DNA"/>
</dbReference>
<dbReference type="GO" id="GO:0005737">
    <property type="term" value="C:cytoplasm"/>
    <property type="evidence" value="ECO:0007669"/>
    <property type="project" value="UniProtKB-SubCell"/>
</dbReference>
<dbReference type="STRING" id="1116472.MGMO_79c00030"/>
<evidence type="ECO:0000256" key="3">
    <source>
        <dbReference type="ARBA" id="ARBA00018111"/>
    </source>
</evidence>
<proteinExistence type="inferred from homology"/>
<evidence type="ECO:0000256" key="1">
    <source>
        <dbReference type="ARBA" id="ARBA00004496"/>
    </source>
</evidence>
<keyword evidence="10" id="KW-1185">Reference proteome</keyword>
<evidence type="ECO:0000259" key="7">
    <source>
        <dbReference type="Pfam" id="PF21981"/>
    </source>
</evidence>
<gene>
    <name evidence="5 9" type="primary">recX</name>
    <name evidence="9" type="ORF">MGMO_79c00030</name>
</gene>
<evidence type="ECO:0000256" key="4">
    <source>
        <dbReference type="ARBA" id="ARBA00022490"/>
    </source>
</evidence>
<feature type="domain" description="RecX third three-helical" evidence="7">
    <location>
        <begin position="115"/>
        <end position="155"/>
    </location>
</feature>
<comment type="subcellular location">
    <subcellularLocation>
        <location evidence="1 5">Cytoplasm</location>
    </subcellularLocation>
</comment>
<dbReference type="GO" id="GO:0006282">
    <property type="term" value="P:regulation of DNA repair"/>
    <property type="evidence" value="ECO:0007669"/>
    <property type="project" value="UniProtKB-UniRule"/>
</dbReference>
<dbReference type="InterPro" id="IPR053924">
    <property type="entry name" value="RecX_HTH_2nd"/>
</dbReference>
<keyword evidence="4 5" id="KW-0963">Cytoplasm</keyword>
<dbReference type="Pfam" id="PF21981">
    <property type="entry name" value="RecX_HTH3"/>
    <property type="match status" value="1"/>
</dbReference>
<dbReference type="Proteomes" id="UP000017842">
    <property type="component" value="Unassembled WGS sequence"/>
</dbReference>
<dbReference type="OrthoDB" id="7066780at2"/>
<organism evidence="9 10">
    <name type="scientific">Methyloglobulus morosus KoM1</name>
    <dbReference type="NCBI Taxonomy" id="1116472"/>
    <lineage>
        <taxon>Bacteria</taxon>
        <taxon>Pseudomonadati</taxon>
        <taxon>Pseudomonadota</taxon>
        <taxon>Gammaproteobacteria</taxon>
        <taxon>Methylococcales</taxon>
        <taxon>Methylococcaceae</taxon>
        <taxon>Methyloglobulus</taxon>
    </lineage>
</organism>
<protein>
    <recommendedName>
        <fullName evidence="3 5">Regulatory protein RecX</fullName>
    </recommendedName>
</protein>
<evidence type="ECO:0000256" key="2">
    <source>
        <dbReference type="ARBA" id="ARBA00009695"/>
    </source>
</evidence>
<dbReference type="HAMAP" id="MF_01114">
    <property type="entry name" value="RecX"/>
    <property type="match status" value="1"/>
</dbReference>
<comment type="caution">
    <text evidence="9">The sequence shown here is derived from an EMBL/GenBank/DDBJ whole genome shotgun (WGS) entry which is preliminary data.</text>
</comment>
<dbReference type="InterPro" id="IPR053926">
    <property type="entry name" value="RecX_HTH_1st"/>
</dbReference>
<dbReference type="InterPro" id="IPR003783">
    <property type="entry name" value="Regulatory_RecX"/>
</dbReference>
<evidence type="ECO:0000259" key="6">
    <source>
        <dbReference type="Pfam" id="PF02631"/>
    </source>
</evidence>
<name>V5BVR9_9GAMM</name>
<dbReference type="InterPro" id="IPR053925">
    <property type="entry name" value="RecX_HTH_3rd"/>
</dbReference>
<dbReference type="RefSeq" id="WP_023494975.1">
    <property type="nucleotide sequence ID" value="NZ_AYLO01000076.1"/>
</dbReference>
<dbReference type="InterPro" id="IPR036388">
    <property type="entry name" value="WH-like_DNA-bd_sf"/>
</dbReference>
<evidence type="ECO:0000256" key="5">
    <source>
        <dbReference type="HAMAP-Rule" id="MF_01114"/>
    </source>
</evidence>
<evidence type="ECO:0000313" key="9">
    <source>
        <dbReference type="EMBL" id="ESS71974.1"/>
    </source>
</evidence>
<dbReference type="PANTHER" id="PTHR33602">
    <property type="entry name" value="REGULATORY PROTEIN RECX FAMILY PROTEIN"/>
    <property type="match status" value="1"/>
</dbReference>